<dbReference type="EMBL" id="BORJ01000008">
    <property type="protein sequence ID" value="GIN97274.1"/>
    <property type="molecule type" value="Genomic_DNA"/>
</dbReference>
<dbReference type="EMBL" id="QYTW02000001">
    <property type="protein sequence ID" value="RST61575.1"/>
    <property type="molecule type" value="Genomic_DNA"/>
</dbReference>
<proteinExistence type="predicted"/>
<dbReference type="Proteomes" id="UP000287296">
    <property type="component" value="Unassembled WGS sequence"/>
</dbReference>
<keyword evidence="6" id="KW-1185">Reference proteome</keyword>
<evidence type="ECO:0000256" key="1">
    <source>
        <dbReference type="SAM" id="Phobius"/>
    </source>
</evidence>
<reference evidence="3 6" key="2">
    <citation type="submission" date="2021-03" db="EMBL/GenBank/DDBJ databases">
        <title>Antimicrobial resistance genes in bacteria isolated from Japanese honey, and their potential for conferring macrolide and lincosamide resistance in the American foulbrood pathogen Paenibacillus larvae.</title>
        <authorList>
            <person name="Okamoto M."/>
            <person name="Kumagai M."/>
            <person name="Kanamori H."/>
            <person name="Takamatsu D."/>
        </authorList>
    </citation>
    <scope>NUCLEOTIDE SEQUENCE [LARGE SCALE GENOMIC DNA]</scope>
    <source>
        <strain evidence="3 6">J6TS1</strain>
    </source>
</reference>
<accession>A0A429XDP0</accession>
<dbReference type="RefSeq" id="WP_120118656.1">
    <property type="nucleotide sequence ID" value="NZ_BORJ01000008.1"/>
</dbReference>
<comment type="caution">
    <text evidence="4">The sequence shown here is derived from an EMBL/GenBank/DDBJ whole genome shotgun (WGS) entry which is preliminary data.</text>
</comment>
<keyword evidence="1" id="KW-0472">Membrane</keyword>
<keyword evidence="1" id="KW-1133">Transmembrane helix</keyword>
<evidence type="ECO:0000313" key="3">
    <source>
        <dbReference type="EMBL" id="GIN97274.1"/>
    </source>
</evidence>
<evidence type="ECO:0000313" key="4">
    <source>
        <dbReference type="EMBL" id="RST61575.1"/>
    </source>
</evidence>
<organism evidence="4 5">
    <name type="scientific">Siminovitchia terrae</name>
    <name type="common">Bacillus terrae</name>
    <dbReference type="NCBI Taxonomy" id="1914933"/>
    <lineage>
        <taxon>Bacteria</taxon>
        <taxon>Bacillati</taxon>
        <taxon>Bacillota</taxon>
        <taxon>Bacilli</taxon>
        <taxon>Bacillales</taxon>
        <taxon>Bacillaceae</taxon>
        <taxon>Siminovitchia</taxon>
    </lineage>
</organism>
<name>A0A429XDP0_SIMTE</name>
<protein>
    <submittedName>
        <fullName evidence="4">DUF4179 domain-containing protein</fullName>
    </submittedName>
</protein>
<dbReference type="Pfam" id="PF13786">
    <property type="entry name" value="DUF4179"/>
    <property type="match status" value="1"/>
</dbReference>
<evidence type="ECO:0000259" key="2">
    <source>
        <dbReference type="Pfam" id="PF13786"/>
    </source>
</evidence>
<reference evidence="4 5" key="1">
    <citation type="submission" date="2018-12" db="EMBL/GenBank/DDBJ databases">
        <authorList>
            <person name="Sun L."/>
            <person name="Chen Z."/>
        </authorList>
    </citation>
    <scope>NUCLEOTIDE SEQUENCE [LARGE SCALE GENOMIC DNA]</scope>
    <source>
        <strain evidence="4 5">LMG 29736</strain>
    </source>
</reference>
<sequence>MNDIEKQLNEEKRRLSTITAPEELEARLKKALHSAPPKRLKRSPLLKLAIISLIFIVATGYQFNALAYYGKKLLGFDEVMSGTLKELNDKGMGQVIEKKTALDDGTDFTINGIITDSNQLVMYYTLSNQKGLDDDTSDLFQPSAITGFLTDSNVESNTFMLSYDGTEIKGTMSFEPVSPFSKKLTLHYWDMNKEQMKEKSISFPYKPNKAMQVELKQKINKTIKVDKGTISFDSITASPTLTVIKGKMNVENFDRVHTSLDGIELIANGSPVQMVGGGYQSALLGSKFDVRFEALPKKLDSLELVVKHFAGYKILGEKIKLDSSKNEPVTIGGKEMIIQEVKLTSEGLEITIATDDDVMLDGVSIETKSGNVPLSTTMNQTEAEQEDGSIMKVRTLLFKSKTEPESLLIEGMHYMKRYDQKIEIPVK</sequence>
<evidence type="ECO:0000313" key="6">
    <source>
        <dbReference type="Proteomes" id="UP000680670"/>
    </source>
</evidence>
<feature type="domain" description="DUF4179" evidence="2">
    <location>
        <begin position="47"/>
        <end position="127"/>
    </location>
</feature>
<dbReference type="AlphaFoldDB" id="A0A429XDP0"/>
<dbReference type="Proteomes" id="UP000680670">
    <property type="component" value="Unassembled WGS sequence"/>
</dbReference>
<gene>
    <name evidence="4" type="ORF">D5F11_001485</name>
    <name evidence="3" type="ORF">J6TS1_31440</name>
</gene>
<evidence type="ECO:0000313" key="5">
    <source>
        <dbReference type="Proteomes" id="UP000287296"/>
    </source>
</evidence>
<dbReference type="OrthoDB" id="2961302at2"/>
<keyword evidence="1" id="KW-0812">Transmembrane</keyword>
<feature type="transmembrane region" description="Helical" evidence="1">
    <location>
        <begin position="45"/>
        <end position="63"/>
    </location>
</feature>
<dbReference type="InterPro" id="IPR025436">
    <property type="entry name" value="DUF4179"/>
</dbReference>